<dbReference type="SUPFAM" id="SSF56091">
    <property type="entry name" value="DNA ligase/mRNA capping enzyme, catalytic domain"/>
    <property type="match status" value="1"/>
</dbReference>
<keyword evidence="5" id="KW-1185">Reference proteome</keyword>
<evidence type="ECO:0000256" key="1">
    <source>
        <dbReference type="ARBA" id="ARBA00007572"/>
    </source>
</evidence>
<dbReference type="Proteomes" id="UP000326553">
    <property type="component" value="Chromosome"/>
</dbReference>
<dbReference type="GO" id="GO:0006310">
    <property type="term" value="P:DNA recombination"/>
    <property type="evidence" value="ECO:0007669"/>
    <property type="project" value="InterPro"/>
</dbReference>
<comment type="similarity">
    <text evidence="1">Belongs to the ATP-dependent DNA ligase family.</text>
</comment>
<feature type="domain" description="ATP-dependent DNA ligase family profile" evidence="3">
    <location>
        <begin position="22"/>
        <end position="165"/>
    </location>
</feature>
<dbReference type="PANTHER" id="PTHR45674">
    <property type="entry name" value="DNA LIGASE 1/3 FAMILY MEMBER"/>
    <property type="match status" value="1"/>
</dbReference>
<gene>
    <name evidence="4" type="ORF">CP975_00030</name>
</gene>
<organism evidence="4 5">
    <name type="scientific">Streptomyces alboniger</name>
    <dbReference type="NCBI Taxonomy" id="132473"/>
    <lineage>
        <taxon>Bacteria</taxon>
        <taxon>Bacillati</taxon>
        <taxon>Actinomycetota</taxon>
        <taxon>Actinomycetes</taxon>
        <taxon>Kitasatosporales</taxon>
        <taxon>Streptomycetaceae</taxon>
        <taxon>Streptomyces</taxon>
        <taxon>Streptomyces aurantiacus group</taxon>
    </lineage>
</organism>
<dbReference type="Gene3D" id="3.30.470.30">
    <property type="entry name" value="DNA ligase/mRNA capping enzyme"/>
    <property type="match status" value="1"/>
</dbReference>
<dbReference type="OrthoDB" id="9770771at2"/>
<protein>
    <recommendedName>
        <fullName evidence="3">ATP-dependent DNA ligase family profile domain-containing protein</fullName>
    </recommendedName>
</protein>
<dbReference type="PANTHER" id="PTHR45674:SF4">
    <property type="entry name" value="DNA LIGASE 1"/>
    <property type="match status" value="1"/>
</dbReference>
<evidence type="ECO:0000259" key="3">
    <source>
        <dbReference type="Pfam" id="PF01068"/>
    </source>
</evidence>
<dbReference type="GO" id="GO:0003910">
    <property type="term" value="F:DNA ligase (ATP) activity"/>
    <property type="evidence" value="ECO:0007669"/>
    <property type="project" value="InterPro"/>
</dbReference>
<dbReference type="GO" id="GO:0005524">
    <property type="term" value="F:ATP binding"/>
    <property type="evidence" value="ECO:0007669"/>
    <property type="project" value="InterPro"/>
</dbReference>
<dbReference type="Pfam" id="PF01068">
    <property type="entry name" value="DNA_ligase_A_M"/>
    <property type="match status" value="1"/>
</dbReference>
<name>A0A5J6HG19_STRAD</name>
<dbReference type="KEGG" id="salw:CP975_00030"/>
<dbReference type="InterPro" id="IPR050191">
    <property type="entry name" value="ATP-dep_DNA_ligase"/>
</dbReference>
<reference evidence="4 5" key="1">
    <citation type="submission" date="2017-09" db="EMBL/GenBank/DDBJ databases">
        <authorList>
            <person name="Lee N."/>
            <person name="Cho B.-K."/>
        </authorList>
    </citation>
    <scope>NUCLEOTIDE SEQUENCE [LARGE SCALE GENOMIC DNA]</scope>
    <source>
        <strain evidence="4 5">ATCC 12461</strain>
    </source>
</reference>
<dbReference type="AlphaFoldDB" id="A0A5J6HG19"/>
<dbReference type="GO" id="GO:0006281">
    <property type="term" value="P:DNA repair"/>
    <property type="evidence" value="ECO:0007669"/>
    <property type="project" value="InterPro"/>
</dbReference>
<dbReference type="EMBL" id="CP023695">
    <property type="protein sequence ID" value="QEV16137.1"/>
    <property type="molecule type" value="Genomic_DNA"/>
</dbReference>
<dbReference type="RefSeq" id="WP_055530015.1">
    <property type="nucleotide sequence ID" value="NZ_CP023695.1"/>
</dbReference>
<keyword evidence="2" id="KW-0436">Ligase</keyword>
<evidence type="ECO:0000256" key="2">
    <source>
        <dbReference type="ARBA" id="ARBA00022598"/>
    </source>
</evidence>
<dbReference type="InterPro" id="IPR012310">
    <property type="entry name" value="DNA_ligase_ATP-dep_cent"/>
</dbReference>
<sequence>MGALSVEYPVALAESVTVLPRGPGWWYEPKYDGHRLVMHRTAETTRCHTRSGCTVTSAWLDLAVAGQAVLRPGTVLDGEAVVWVNGQLSFSAAQARGNSTARRSAALTAEYPANFVVWDCLQVDGVELRRRPYTERRAALLEVLDGVPPPIQATPASDDPDVALAWYEHLPAQGCLRTTAVSHTSCWSDASNAFLWVFWAVSRPYGRWAWSWRSTPVRVGSPGGCREC</sequence>
<evidence type="ECO:0000313" key="5">
    <source>
        <dbReference type="Proteomes" id="UP000326553"/>
    </source>
</evidence>
<evidence type="ECO:0000313" key="4">
    <source>
        <dbReference type="EMBL" id="QEV16137.1"/>
    </source>
</evidence>
<accession>A0A5J6HG19</accession>
<proteinExistence type="inferred from homology"/>